<reference evidence="1" key="2">
    <citation type="submission" date="2014-02" db="EMBL/GenBank/DDBJ databases">
        <title>Annotation of the Genome Sequence of Fusarium oxysporum f. sp. melonis 26406.</title>
        <authorList>
            <consortium name="The Broad Institute Genomics Platform"/>
            <person name="Ma L.-J."/>
            <person name="Corby-Kistler H."/>
            <person name="Broz K."/>
            <person name="Gale L.R."/>
            <person name="Jonkers W."/>
            <person name="O'Donnell K."/>
            <person name="Ploetz R."/>
            <person name="Steinberg C."/>
            <person name="Schwartz D.C."/>
            <person name="VanEtten H."/>
            <person name="Zhou S."/>
            <person name="Young S.K."/>
            <person name="Zeng Q."/>
            <person name="Gargeya S."/>
            <person name="Fitzgerald M."/>
            <person name="Abouelleil A."/>
            <person name="Alvarado L."/>
            <person name="Chapman S.B."/>
            <person name="Gainer-Dewar J."/>
            <person name="Goldberg J."/>
            <person name="Griggs A."/>
            <person name="Gujja S."/>
            <person name="Hansen M."/>
            <person name="Howarth C."/>
            <person name="Imamovic A."/>
            <person name="Ireland A."/>
            <person name="Larimer J."/>
            <person name="McCowan C."/>
            <person name="Murphy C."/>
            <person name="Pearson M."/>
            <person name="Poon T.W."/>
            <person name="Priest M."/>
            <person name="Roberts A."/>
            <person name="Saif S."/>
            <person name="Shea T."/>
            <person name="Sykes S."/>
            <person name="Wortman J."/>
            <person name="Nusbaum C."/>
            <person name="Birren B."/>
        </authorList>
    </citation>
    <scope>NUCLEOTIDE SEQUENCE</scope>
    <source>
        <strain evidence="1">26406</strain>
    </source>
</reference>
<evidence type="ECO:0000313" key="1">
    <source>
        <dbReference type="EMBL" id="EXK24661.1"/>
    </source>
</evidence>
<protein>
    <submittedName>
        <fullName evidence="1">Uncharacterized protein</fullName>
    </submittedName>
</protein>
<proteinExistence type="predicted"/>
<reference evidence="1" key="1">
    <citation type="submission" date="2012-04" db="EMBL/GenBank/DDBJ databases">
        <title>The Genome Sequence of Fusarium oxysporum melonis.</title>
        <authorList>
            <consortium name="The Broad Institute Genome Sequencing Platform"/>
            <person name="Ma L.-J."/>
            <person name="Gale L.R."/>
            <person name="Schwartz D.C."/>
            <person name="Zhou S."/>
            <person name="Corby-Kistler H."/>
            <person name="Young S.K."/>
            <person name="Zeng Q."/>
            <person name="Gargeya S."/>
            <person name="Fitzgerald M."/>
            <person name="Haas B."/>
            <person name="Abouelleil A."/>
            <person name="Alvarado L."/>
            <person name="Arachchi H.M."/>
            <person name="Berlin A."/>
            <person name="Brown A."/>
            <person name="Chapman S.B."/>
            <person name="Chen Z."/>
            <person name="Dunbar C."/>
            <person name="Freedman E."/>
            <person name="Gearin G."/>
            <person name="Goldberg J."/>
            <person name="Griggs A."/>
            <person name="Gujja S."/>
            <person name="Heiman D."/>
            <person name="Howarth C."/>
            <person name="Larson L."/>
            <person name="Lui A."/>
            <person name="MacDonald P.J.P."/>
            <person name="Montmayeur A."/>
            <person name="Murphy C."/>
            <person name="Neiman D."/>
            <person name="Pearson M."/>
            <person name="Priest M."/>
            <person name="Roberts A."/>
            <person name="Saif S."/>
            <person name="Shea T."/>
            <person name="Shenoy N."/>
            <person name="Sisk P."/>
            <person name="Stolte C."/>
            <person name="Sykes S."/>
            <person name="Wortman J."/>
            <person name="Nusbaum C."/>
            <person name="Birren B."/>
        </authorList>
    </citation>
    <scope>NUCLEOTIDE SEQUENCE</scope>
    <source>
        <strain evidence="1">26406</strain>
    </source>
</reference>
<gene>
    <name evidence="1" type="ORF">FOMG_18623</name>
</gene>
<name>W9ZU95_FUSOX</name>
<dbReference type="HOGENOM" id="CLU_3160035_0_0_1"/>
<dbReference type="Proteomes" id="UP000030703">
    <property type="component" value="Unassembled WGS sequence"/>
</dbReference>
<dbReference type="VEuPathDB" id="FungiDB:FOMG_18623"/>
<organism evidence="1">
    <name type="scientific">Fusarium oxysporum f. sp. melonis 26406</name>
    <dbReference type="NCBI Taxonomy" id="1089452"/>
    <lineage>
        <taxon>Eukaryota</taxon>
        <taxon>Fungi</taxon>
        <taxon>Dikarya</taxon>
        <taxon>Ascomycota</taxon>
        <taxon>Pezizomycotina</taxon>
        <taxon>Sordariomycetes</taxon>
        <taxon>Hypocreomycetidae</taxon>
        <taxon>Hypocreales</taxon>
        <taxon>Nectriaceae</taxon>
        <taxon>Fusarium</taxon>
        <taxon>Fusarium oxysporum species complex</taxon>
    </lineage>
</organism>
<dbReference type="EMBL" id="KI980369">
    <property type="protein sequence ID" value="EXK24661.1"/>
    <property type="molecule type" value="Genomic_DNA"/>
</dbReference>
<dbReference type="AlphaFoldDB" id="W9ZU95"/>
<accession>W9ZU95</accession>
<sequence length="48" mass="5356">MLRHVREHPLLLHTRGLLVPAFGGRCKMEEAGDGRESFGGPLCWGDPR</sequence>